<comment type="similarity">
    <text evidence="1">Belongs to the GHMP kinase family. GalK subfamily.</text>
</comment>
<evidence type="ECO:0000313" key="7">
    <source>
        <dbReference type="EMBL" id="MDF1611298.1"/>
    </source>
</evidence>
<dbReference type="InterPro" id="IPR019539">
    <property type="entry name" value="GalKase_N"/>
</dbReference>
<evidence type="ECO:0000256" key="1">
    <source>
        <dbReference type="ARBA" id="ARBA00006566"/>
    </source>
</evidence>
<protein>
    <submittedName>
        <fullName evidence="7">Galactokinase family protein</fullName>
    </submittedName>
</protein>
<keyword evidence="2" id="KW-0547">Nucleotide-binding</keyword>
<evidence type="ECO:0000313" key="8">
    <source>
        <dbReference type="Proteomes" id="UP001221302"/>
    </source>
</evidence>
<keyword evidence="4" id="KW-0067">ATP-binding</keyword>
<dbReference type="Gene3D" id="3.30.230.10">
    <property type="match status" value="1"/>
</dbReference>
<dbReference type="EMBL" id="JARGDL010000003">
    <property type="protein sequence ID" value="MDF1611298.1"/>
    <property type="molecule type" value="Genomic_DNA"/>
</dbReference>
<evidence type="ECO:0000259" key="6">
    <source>
        <dbReference type="Pfam" id="PF10509"/>
    </source>
</evidence>
<dbReference type="PANTHER" id="PTHR10457">
    <property type="entry name" value="MEVALONATE KINASE/GALACTOKINASE"/>
    <property type="match status" value="1"/>
</dbReference>
<dbReference type="Pfam" id="PF10509">
    <property type="entry name" value="GalKase_gal_bdg"/>
    <property type="match status" value="1"/>
</dbReference>
<name>A0AAE3TDJ6_9BACT</name>
<keyword evidence="3" id="KW-0808">Transferase</keyword>
<dbReference type="InterPro" id="IPR020568">
    <property type="entry name" value="Ribosomal_Su5_D2-typ_SF"/>
</dbReference>
<dbReference type="GO" id="GO:0006012">
    <property type="term" value="P:galactose metabolic process"/>
    <property type="evidence" value="ECO:0007669"/>
    <property type="project" value="TreeGrafter"/>
</dbReference>
<dbReference type="InterPro" id="IPR014721">
    <property type="entry name" value="Ribsml_uS5_D2-typ_fold_subgr"/>
</dbReference>
<evidence type="ECO:0000256" key="4">
    <source>
        <dbReference type="ARBA" id="ARBA00022840"/>
    </source>
</evidence>
<dbReference type="InterPro" id="IPR036554">
    <property type="entry name" value="GHMP_kinase_C_sf"/>
</dbReference>
<dbReference type="Proteomes" id="UP001221302">
    <property type="component" value="Unassembled WGS sequence"/>
</dbReference>
<dbReference type="Pfam" id="PF00288">
    <property type="entry name" value="GHMP_kinases_N"/>
    <property type="match status" value="1"/>
</dbReference>
<reference evidence="7" key="1">
    <citation type="submission" date="2023-03" db="EMBL/GenBank/DDBJ databases">
        <title>Stygiobacter electus gen. nov., sp. nov., facultatively anaerobic thermotolerant bacterium of the class Ignavibacteria from a well of Yessentuki mineral water deposit.</title>
        <authorList>
            <person name="Podosokorskaya O.A."/>
            <person name="Elcheninov A.G."/>
            <person name="Petrova N.F."/>
            <person name="Zavarzina D.G."/>
            <person name="Kublanov I.V."/>
            <person name="Merkel A.Y."/>
        </authorList>
    </citation>
    <scope>NUCLEOTIDE SEQUENCE</scope>
    <source>
        <strain evidence="7">09-Me</strain>
    </source>
</reference>
<organism evidence="7 8">
    <name type="scientific">Stygiobacter electus</name>
    <dbReference type="NCBI Taxonomy" id="3032292"/>
    <lineage>
        <taxon>Bacteria</taxon>
        <taxon>Pseudomonadati</taxon>
        <taxon>Ignavibacteriota</taxon>
        <taxon>Ignavibacteria</taxon>
        <taxon>Ignavibacteriales</taxon>
        <taxon>Melioribacteraceae</taxon>
        <taxon>Stygiobacter</taxon>
    </lineage>
</organism>
<evidence type="ECO:0000259" key="5">
    <source>
        <dbReference type="Pfam" id="PF00288"/>
    </source>
</evidence>
<evidence type="ECO:0000256" key="3">
    <source>
        <dbReference type="ARBA" id="ARBA00022777"/>
    </source>
</evidence>
<dbReference type="RefSeq" id="WP_321535064.1">
    <property type="nucleotide sequence ID" value="NZ_JARGDL010000003.1"/>
</dbReference>
<dbReference type="SUPFAM" id="SSF54211">
    <property type="entry name" value="Ribosomal protein S5 domain 2-like"/>
    <property type="match status" value="1"/>
</dbReference>
<dbReference type="PIRSF" id="PIRSF000530">
    <property type="entry name" value="Galactokinase"/>
    <property type="match status" value="1"/>
</dbReference>
<dbReference type="Gene3D" id="3.30.70.890">
    <property type="entry name" value="GHMP kinase, C-terminal domain"/>
    <property type="match status" value="1"/>
</dbReference>
<dbReference type="SUPFAM" id="SSF55060">
    <property type="entry name" value="GHMP Kinase, C-terminal domain"/>
    <property type="match status" value="1"/>
</dbReference>
<sequence>MNNKFENDELIQKVISKFETLHGNTEHISIFTSPASIMILGDHTHYNEGILIPGRVDRYWVLAIRKRKDKTISFANCHSGKFISGCINNQNIDDQREFKLLVDLTKNLCNKEIIKNGFDCVIESNIPECFGLGKISSLQVAFFYGIKKIFGLQISDEDLLKMVYENEINFVGKISNRGHHYNIQYGKANKLLSYDLRNKNYEHVNFFPKKYELVVCDTENEIKNSNSRCNERVEECEVGVKSLRLYIWGIKSLRDVNSDFLLRHFHMLPRKIFNRILYNMNERKRCQDALEYIKKSSWEDFGTLIKASHWGLSQDYEVSDEKVDFLVDTASNLNGVIASKMISCSAISSTFNIIESQYVDEFCKIISEQYRSKFQSELKIYKLKIVDGVKKVSIKN</sequence>
<comment type="caution">
    <text evidence="7">The sequence shown here is derived from an EMBL/GenBank/DDBJ whole genome shotgun (WGS) entry which is preliminary data.</text>
</comment>
<dbReference type="InterPro" id="IPR006206">
    <property type="entry name" value="Mevalonate/galactokinase"/>
</dbReference>
<dbReference type="GO" id="GO:0005829">
    <property type="term" value="C:cytosol"/>
    <property type="evidence" value="ECO:0007669"/>
    <property type="project" value="TreeGrafter"/>
</dbReference>
<dbReference type="PRINTS" id="PR00959">
    <property type="entry name" value="MEVGALKINASE"/>
</dbReference>
<dbReference type="GO" id="GO:0005524">
    <property type="term" value="F:ATP binding"/>
    <property type="evidence" value="ECO:0007669"/>
    <property type="project" value="UniProtKB-KW"/>
</dbReference>
<accession>A0AAE3TDJ6</accession>
<dbReference type="InterPro" id="IPR006204">
    <property type="entry name" value="GHMP_kinase_N_dom"/>
</dbReference>
<keyword evidence="8" id="KW-1185">Reference proteome</keyword>
<proteinExistence type="inferred from homology"/>
<feature type="domain" description="GHMP kinase N-terminal" evidence="5">
    <location>
        <begin position="107"/>
        <end position="175"/>
    </location>
</feature>
<dbReference type="AlphaFoldDB" id="A0AAE3TDJ6"/>
<dbReference type="PANTHER" id="PTHR10457:SF7">
    <property type="entry name" value="GALACTOKINASE-RELATED"/>
    <property type="match status" value="1"/>
</dbReference>
<feature type="domain" description="Galactokinase N-terminal" evidence="6">
    <location>
        <begin position="17"/>
        <end position="66"/>
    </location>
</feature>
<dbReference type="GO" id="GO:0004335">
    <property type="term" value="F:galactokinase activity"/>
    <property type="evidence" value="ECO:0007669"/>
    <property type="project" value="TreeGrafter"/>
</dbReference>
<gene>
    <name evidence="7" type="ORF">P0M35_03985</name>
</gene>
<evidence type="ECO:0000256" key="2">
    <source>
        <dbReference type="ARBA" id="ARBA00022741"/>
    </source>
</evidence>
<keyword evidence="3" id="KW-0418">Kinase</keyword>